<proteinExistence type="predicted"/>
<feature type="transmembrane region" description="Helical" evidence="1">
    <location>
        <begin position="222"/>
        <end position="245"/>
    </location>
</feature>
<accession>A0ABR7IVK6</accession>
<dbReference type="Pfam" id="PF11750">
    <property type="entry name" value="DUF3307"/>
    <property type="match status" value="1"/>
</dbReference>
<dbReference type="SUPFAM" id="SSF103501">
    <property type="entry name" value="Respiratory nitrate reductase 1 gamma chain"/>
    <property type="match status" value="1"/>
</dbReference>
<reference evidence="2 3" key="1">
    <citation type="submission" date="2020-08" db="EMBL/GenBank/DDBJ databases">
        <title>Description of novel Flavobacterium F-408 isolate.</title>
        <authorList>
            <person name="Saticioglu I.B."/>
            <person name="Duman M."/>
            <person name="Altun S."/>
        </authorList>
    </citation>
    <scope>NUCLEOTIDE SEQUENCE [LARGE SCALE GENOMIC DNA]</scope>
    <source>
        <strain evidence="2 3">F-408</strain>
    </source>
</reference>
<gene>
    <name evidence="2" type="ORF">H8R27_02790</name>
</gene>
<keyword evidence="3" id="KW-1185">Reference proteome</keyword>
<protein>
    <submittedName>
        <fullName evidence="2">DUF3307 domain-containing protein</fullName>
    </submittedName>
</protein>
<dbReference type="InterPro" id="IPR021737">
    <property type="entry name" value="Phage_phiKZ_Orf197"/>
</dbReference>
<dbReference type="Proteomes" id="UP000605990">
    <property type="component" value="Unassembled WGS sequence"/>
</dbReference>
<name>A0ABR7IVK6_9FLAO</name>
<evidence type="ECO:0000313" key="2">
    <source>
        <dbReference type="EMBL" id="MBC5833804.1"/>
    </source>
</evidence>
<sequence length="247" mass="28513">MEVLAIKLLLAHLLTDYFFQPTKWVEDKNENKHTSKFFWLHVCVAFVIPLVLLIGEWFQWRAALLIGITHGIIDYWKIKQEGKLTEKKSRKKRDLFLIDQLLHIGVLLVIWVIFQFTYDNFLLWLKEVVLIKRNLFIVTAILALLSPTGILIGKVTDTFRKKIKKDNSLKNAGKYIGYSERLLVLLFILLSQYEAIGFLLASKSILRISKDADDEGRKKTEYVLVGTLLSFFIAVVVGLACRSLLKS</sequence>
<evidence type="ECO:0000313" key="3">
    <source>
        <dbReference type="Proteomes" id="UP000605990"/>
    </source>
</evidence>
<feature type="transmembrane region" description="Helical" evidence="1">
    <location>
        <begin position="96"/>
        <end position="114"/>
    </location>
</feature>
<keyword evidence="1" id="KW-0812">Transmembrane</keyword>
<keyword evidence="1" id="KW-0472">Membrane</keyword>
<evidence type="ECO:0000256" key="1">
    <source>
        <dbReference type="SAM" id="Phobius"/>
    </source>
</evidence>
<feature type="transmembrane region" description="Helical" evidence="1">
    <location>
        <begin position="37"/>
        <end position="54"/>
    </location>
</feature>
<dbReference type="InterPro" id="IPR036197">
    <property type="entry name" value="NarG-like_sf"/>
</dbReference>
<feature type="transmembrane region" description="Helical" evidence="1">
    <location>
        <begin position="134"/>
        <end position="155"/>
    </location>
</feature>
<feature type="transmembrane region" description="Helical" evidence="1">
    <location>
        <begin position="182"/>
        <end position="202"/>
    </location>
</feature>
<organism evidence="2 3">
    <name type="scientific">Flavobacterium bernardetii</name>
    <dbReference type="NCBI Taxonomy" id="2813823"/>
    <lineage>
        <taxon>Bacteria</taxon>
        <taxon>Pseudomonadati</taxon>
        <taxon>Bacteroidota</taxon>
        <taxon>Flavobacteriia</taxon>
        <taxon>Flavobacteriales</taxon>
        <taxon>Flavobacteriaceae</taxon>
        <taxon>Flavobacterium</taxon>
    </lineage>
</organism>
<comment type="caution">
    <text evidence="2">The sequence shown here is derived from an EMBL/GenBank/DDBJ whole genome shotgun (WGS) entry which is preliminary data.</text>
</comment>
<dbReference type="EMBL" id="JACRUN010000001">
    <property type="protein sequence ID" value="MBC5833804.1"/>
    <property type="molecule type" value="Genomic_DNA"/>
</dbReference>
<keyword evidence="1" id="KW-1133">Transmembrane helix</keyword>
<dbReference type="RefSeq" id="WP_166125036.1">
    <property type="nucleotide sequence ID" value="NZ_JAANOQ010000001.1"/>
</dbReference>